<dbReference type="GO" id="GO:0070411">
    <property type="term" value="F:I-SMAD binding"/>
    <property type="evidence" value="ECO:0007669"/>
    <property type="project" value="TreeGrafter"/>
</dbReference>
<dbReference type="SUPFAM" id="SSF48726">
    <property type="entry name" value="Immunoglobulin"/>
    <property type="match status" value="1"/>
</dbReference>
<dbReference type="GO" id="GO:0009791">
    <property type="term" value="P:post-embryonic development"/>
    <property type="evidence" value="ECO:0007669"/>
    <property type="project" value="UniProtKB-ARBA"/>
</dbReference>
<evidence type="ECO:0000259" key="11">
    <source>
        <dbReference type="PROSITE" id="PS51075"/>
    </source>
</evidence>
<keyword evidence="2 8" id="KW-0963">Cytoplasm</keyword>
<dbReference type="GO" id="GO:0030154">
    <property type="term" value="P:cell differentiation"/>
    <property type="evidence" value="ECO:0007669"/>
    <property type="project" value="TreeGrafter"/>
</dbReference>
<dbReference type="PROSITE" id="PS51076">
    <property type="entry name" value="MH2"/>
    <property type="match status" value="1"/>
</dbReference>
<dbReference type="Gene3D" id="2.60.40.10">
    <property type="entry name" value="Immunoglobulins"/>
    <property type="match status" value="1"/>
</dbReference>
<dbReference type="GO" id="GO:0060395">
    <property type="term" value="P:SMAD protein signal transduction"/>
    <property type="evidence" value="ECO:0007669"/>
    <property type="project" value="TreeGrafter"/>
</dbReference>
<feature type="domain" description="MH1" evidence="11">
    <location>
        <begin position="15"/>
        <end position="139"/>
    </location>
</feature>
<accession>A0A1D2N5U9</accession>
<keyword evidence="5 8" id="KW-0805">Transcription regulation</keyword>
<dbReference type="GO" id="GO:0000978">
    <property type="term" value="F:RNA polymerase II cis-regulatory region sequence-specific DNA binding"/>
    <property type="evidence" value="ECO:0007669"/>
    <property type="project" value="TreeGrafter"/>
</dbReference>
<dbReference type="Gene3D" id="3.90.520.10">
    <property type="entry name" value="SMAD MH1 domain"/>
    <property type="match status" value="1"/>
</dbReference>
<reference evidence="13 14" key="1">
    <citation type="journal article" date="2016" name="Genome Biol. Evol.">
        <title>Gene Family Evolution Reflects Adaptation to Soil Environmental Stressors in the Genome of the Collembolan Orchesella cincta.</title>
        <authorList>
            <person name="Faddeeva-Vakhrusheva A."/>
            <person name="Derks M.F."/>
            <person name="Anvar S.Y."/>
            <person name="Agamennone V."/>
            <person name="Suring W."/>
            <person name="Smit S."/>
            <person name="van Straalen N.M."/>
            <person name="Roelofs D."/>
        </authorList>
    </citation>
    <scope>NUCLEOTIDE SEQUENCE [LARGE SCALE GENOMIC DNA]</scope>
    <source>
        <tissue evidence="13">Mixed pool</tissue>
    </source>
</reference>
<dbReference type="OrthoDB" id="5794312at2759"/>
<dbReference type="PANTHER" id="PTHR13703:SF61">
    <property type="entry name" value="PROTEIN MOTHERS AGAINST DPP"/>
    <property type="match status" value="1"/>
</dbReference>
<dbReference type="InterPro" id="IPR013783">
    <property type="entry name" value="Ig-like_fold"/>
</dbReference>
<dbReference type="FunFam" id="2.60.200.10:FF:000001">
    <property type="entry name" value="Mothers against decapentaplegic homolog"/>
    <property type="match status" value="1"/>
</dbReference>
<evidence type="ECO:0000256" key="8">
    <source>
        <dbReference type="RuleBase" id="RU361195"/>
    </source>
</evidence>
<dbReference type="InterPro" id="IPR013790">
    <property type="entry name" value="Dwarfin"/>
</dbReference>
<organism evidence="13 14">
    <name type="scientific">Orchesella cincta</name>
    <name type="common">Springtail</name>
    <name type="synonym">Podura cincta</name>
    <dbReference type="NCBI Taxonomy" id="48709"/>
    <lineage>
        <taxon>Eukaryota</taxon>
        <taxon>Metazoa</taxon>
        <taxon>Ecdysozoa</taxon>
        <taxon>Arthropoda</taxon>
        <taxon>Hexapoda</taxon>
        <taxon>Collembola</taxon>
        <taxon>Entomobryomorpha</taxon>
        <taxon>Entomobryoidea</taxon>
        <taxon>Orchesellidae</taxon>
        <taxon>Orchesellinae</taxon>
        <taxon>Orchesella</taxon>
    </lineage>
</organism>
<evidence type="ECO:0000313" key="14">
    <source>
        <dbReference type="Proteomes" id="UP000094527"/>
    </source>
</evidence>
<keyword evidence="6 8" id="KW-0804">Transcription</keyword>
<dbReference type="InterPro" id="IPR003619">
    <property type="entry name" value="MAD_homology1_Dwarfin-type"/>
</dbReference>
<dbReference type="GO" id="GO:0000981">
    <property type="term" value="F:DNA-binding transcription factor activity, RNA polymerase II-specific"/>
    <property type="evidence" value="ECO:0007669"/>
    <property type="project" value="TreeGrafter"/>
</dbReference>
<dbReference type="InterPro" id="IPR008984">
    <property type="entry name" value="SMAD_FHA_dom_sf"/>
</dbReference>
<evidence type="ECO:0000256" key="3">
    <source>
        <dbReference type="ARBA" id="ARBA00022723"/>
    </source>
</evidence>
<dbReference type="PROSITE" id="PS50835">
    <property type="entry name" value="IG_LIKE"/>
    <property type="match status" value="1"/>
</dbReference>
<dbReference type="OMA" id="YHATETP"/>
<keyword evidence="3" id="KW-0479">Metal-binding</keyword>
<evidence type="ECO:0000256" key="6">
    <source>
        <dbReference type="ARBA" id="ARBA00023163"/>
    </source>
</evidence>
<dbReference type="InterPro" id="IPR017855">
    <property type="entry name" value="SMAD-like_dom_sf"/>
</dbReference>
<dbReference type="GO" id="GO:0046872">
    <property type="term" value="F:metal ion binding"/>
    <property type="evidence" value="ECO:0007669"/>
    <property type="project" value="UniProtKB-KW"/>
</dbReference>
<dbReference type="Pfam" id="PF07679">
    <property type="entry name" value="I-set"/>
    <property type="match status" value="1"/>
</dbReference>
<comment type="caution">
    <text evidence="13">The sequence shown here is derived from an EMBL/GenBank/DDBJ whole genome shotgun (WGS) entry which is preliminary data.</text>
</comment>
<sequence>MSFATLNNLFSFRSPTVKKLLGWRQGDEEDKWAETAIQSLVKRLKGQVGSIRDLEEALKHPGVPSRCVTIPRSVDGRVQVSHRKCFPHLIYCRVWRWPDLQSHHELKPVEYCKFSFQSKLKDVCINPYHYVRVQNSAILPPILVPRQSEYPSAQVGSKRMKPIPPTLEKLAIQECDLSRGVKVEKGIKIPYCNCKDNPSSSQSSSDSTTDPNYGEALPHSTPPPPYTSSSEDGQQQIIKREIIGTTEIMEDNECGSVGLMEAAGQQMVPVPFKEPENWANIAYYELNRRVGEMYSCQKNIITVDGYTNPPRSDSNRICLGQLSSVNRNSTIEKTRQHIGRGVRLTYVGGEVFAECLSDSAIFIQSWNCNLSHGFHPNTVFKLPSGCSLKIFNYLEFGQLLNESVKQGFEAVYGLTKMCTIRVSFVKGWGAEYQRQDVTSTPCWIEIHLHGPLQWLDQVLVQMGSPHCLNCMYDEEGPAFLEEPPSKVEFINELGVRLNCSARGRPEPSIQWTSGDGSPLSEVPRLRYSSASDGSLVFAPFPAESFRPDVHSATYRCIAANSVGTVVSRDVQIRAG</sequence>
<dbReference type="Gene3D" id="2.60.200.10">
    <property type="match status" value="1"/>
</dbReference>
<evidence type="ECO:0000256" key="7">
    <source>
        <dbReference type="ARBA" id="ARBA00023242"/>
    </source>
</evidence>
<dbReference type="Pfam" id="PF03166">
    <property type="entry name" value="MH2"/>
    <property type="match status" value="1"/>
</dbReference>
<dbReference type="Proteomes" id="UP000094527">
    <property type="component" value="Unassembled WGS sequence"/>
</dbReference>
<comment type="similarity">
    <text evidence="1 8">Belongs to the dwarfin/SMAD family.</text>
</comment>
<dbReference type="SMART" id="SM00524">
    <property type="entry name" value="DWB"/>
    <property type="match status" value="1"/>
</dbReference>
<feature type="domain" description="MH2" evidence="12">
    <location>
        <begin position="278"/>
        <end position="488"/>
    </location>
</feature>
<dbReference type="SMART" id="SM00408">
    <property type="entry name" value="IGc2"/>
    <property type="match status" value="1"/>
</dbReference>
<dbReference type="GO" id="GO:0005737">
    <property type="term" value="C:cytoplasm"/>
    <property type="evidence" value="ECO:0007669"/>
    <property type="project" value="UniProtKB-SubCell"/>
</dbReference>
<comment type="subcellular location">
    <subcellularLocation>
        <location evidence="8">Cytoplasm</location>
    </subcellularLocation>
    <subcellularLocation>
        <location evidence="8">Nucleus</location>
    </subcellularLocation>
</comment>
<dbReference type="STRING" id="48709.A0A1D2N5U9"/>
<dbReference type="Pfam" id="PF03165">
    <property type="entry name" value="MH1"/>
    <property type="match status" value="1"/>
</dbReference>
<evidence type="ECO:0000256" key="1">
    <source>
        <dbReference type="ARBA" id="ARBA00005545"/>
    </source>
</evidence>
<dbReference type="SUPFAM" id="SSF56366">
    <property type="entry name" value="SMAD MH1 domain"/>
    <property type="match status" value="1"/>
</dbReference>
<evidence type="ECO:0000313" key="13">
    <source>
        <dbReference type="EMBL" id="ODN00445.1"/>
    </source>
</evidence>
<dbReference type="GO" id="GO:0030509">
    <property type="term" value="P:BMP signaling pathway"/>
    <property type="evidence" value="ECO:0007669"/>
    <property type="project" value="TreeGrafter"/>
</dbReference>
<dbReference type="InterPro" id="IPR007110">
    <property type="entry name" value="Ig-like_dom"/>
</dbReference>
<dbReference type="InterPro" id="IPR036179">
    <property type="entry name" value="Ig-like_dom_sf"/>
</dbReference>
<evidence type="ECO:0000256" key="9">
    <source>
        <dbReference type="SAM" id="MobiDB-lite"/>
    </source>
</evidence>
<feature type="compositionally biased region" description="Low complexity" evidence="9">
    <location>
        <begin position="199"/>
        <end position="210"/>
    </location>
</feature>
<dbReference type="PROSITE" id="PS51075">
    <property type="entry name" value="MH1"/>
    <property type="match status" value="1"/>
</dbReference>
<dbReference type="InterPro" id="IPR001132">
    <property type="entry name" value="SMAD_dom_Dwarfin-type"/>
</dbReference>
<dbReference type="SMART" id="SM00523">
    <property type="entry name" value="DWA"/>
    <property type="match status" value="1"/>
</dbReference>
<dbReference type="GO" id="GO:0071144">
    <property type="term" value="C:heteromeric SMAD protein complex"/>
    <property type="evidence" value="ECO:0007669"/>
    <property type="project" value="TreeGrafter"/>
</dbReference>
<dbReference type="InterPro" id="IPR013019">
    <property type="entry name" value="MAD_homology_MH1"/>
</dbReference>
<dbReference type="InterPro" id="IPR013098">
    <property type="entry name" value="Ig_I-set"/>
</dbReference>
<evidence type="ECO:0000256" key="2">
    <source>
        <dbReference type="ARBA" id="ARBA00022490"/>
    </source>
</evidence>
<dbReference type="GO" id="GO:0051239">
    <property type="term" value="P:regulation of multicellular organismal process"/>
    <property type="evidence" value="ECO:0007669"/>
    <property type="project" value="UniProtKB-ARBA"/>
</dbReference>
<name>A0A1D2N5U9_ORCCI</name>
<feature type="region of interest" description="Disordered" evidence="9">
    <location>
        <begin position="197"/>
        <end position="234"/>
    </location>
</feature>
<evidence type="ECO:0000256" key="4">
    <source>
        <dbReference type="ARBA" id="ARBA00022833"/>
    </source>
</evidence>
<dbReference type="AlphaFoldDB" id="A0A1D2N5U9"/>
<dbReference type="InterPro" id="IPR036578">
    <property type="entry name" value="SMAD_MH1_sf"/>
</dbReference>
<keyword evidence="7 8" id="KW-0539">Nucleus</keyword>
<evidence type="ECO:0000259" key="12">
    <source>
        <dbReference type="PROSITE" id="PS51076"/>
    </source>
</evidence>
<gene>
    <name evidence="13" type="ORF">Ocin01_06205</name>
</gene>
<dbReference type="PANTHER" id="PTHR13703">
    <property type="entry name" value="SMAD"/>
    <property type="match status" value="1"/>
</dbReference>
<dbReference type="GO" id="GO:0009653">
    <property type="term" value="P:anatomical structure morphogenesis"/>
    <property type="evidence" value="ECO:0007669"/>
    <property type="project" value="TreeGrafter"/>
</dbReference>
<keyword evidence="14" id="KW-1185">Reference proteome</keyword>
<evidence type="ECO:0000259" key="10">
    <source>
        <dbReference type="PROSITE" id="PS50835"/>
    </source>
</evidence>
<feature type="domain" description="Ig-like" evidence="10">
    <location>
        <begin position="477"/>
        <end position="571"/>
    </location>
</feature>
<protein>
    <recommendedName>
        <fullName evidence="8">Mothers against decapentaplegic homolog</fullName>
        <shortName evidence="8">MAD homolog</shortName>
        <shortName evidence="8">Mothers against DPP homolog</shortName>
    </recommendedName>
    <alternativeName>
        <fullName evidence="8">SMAD family member</fullName>
    </alternativeName>
</protein>
<proteinExistence type="inferred from homology"/>
<dbReference type="EMBL" id="LJIJ01000206">
    <property type="protein sequence ID" value="ODN00445.1"/>
    <property type="molecule type" value="Genomic_DNA"/>
</dbReference>
<dbReference type="InterPro" id="IPR003598">
    <property type="entry name" value="Ig_sub2"/>
</dbReference>
<dbReference type="SUPFAM" id="SSF49879">
    <property type="entry name" value="SMAD/FHA domain"/>
    <property type="match status" value="1"/>
</dbReference>
<keyword evidence="4" id="KW-0862">Zinc</keyword>
<dbReference type="GO" id="GO:0050793">
    <property type="term" value="P:regulation of developmental process"/>
    <property type="evidence" value="ECO:0007669"/>
    <property type="project" value="UniProtKB-ARBA"/>
</dbReference>
<evidence type="ECO:0000256" key="5">
    <source>
        <dbReference type="ARBA" id="ARBA00023015"/>
    </source>
</evidence>